<reference evidence="1" key="1">
    <citation type="submission" date="2016-03" db="EMBL/GenBank/DDBJ databases">
        <title>Partial sequence of psychrophilic Colwellia sp.</title>
        <authorList>
            <person name="Pankowski J.A."/>
            <person name="Leong J.S."/>
            <person name="Nano F.E."/>
        </authorList>
    </citation>
    <scope>NUCLEOTIDE SEQUENCE</scope>
    <source>
        <strain evidence="1">C1</strain>
    </source>
</reference>
<dbReference type="InterPro" id="IPR027056">
    <property type="entry name" value="Gluconate_2DH_su3"/>
</dbReference>
<evidence type="ECO:0008006" key="2">
    <source>
        <dbReference type="Google" id="ProtNLM"/>
    </source>
</evidence>
<sequence length="185" mass="20342">MLGGVAVGSLLTGNAISVAMAYVPRSNSTLTDGKVFNKHQLMLLKEICAIVIPKTDTLGAAEVDTHGFIDNQLFHCHTKAEQKIALELLTLIDTSAQQQLSKPFIKLTSAQQFQLLTNLDLGEQHFNQAQRADFKVLKKYICFGYYTSEVGATKELRYDPVPAGFKGSIPYKSSDPSWATKGLFN</sequence>
<proteinExistence type="predicted"/>
<evidence type="ECO:0000313" key="1">
    <source>
        <dbReference type="EMBL" id="ANC57882.1"/>
    </source>
</evidence>
<protein>
    <recommendedName>
        <fullName evidence="2">Gluconate 2-dehydrogenase subunit 3 family protein</fullName>
    </recommendedName>
</protein>
<dbReference type="Pfam" id="PF13618">
    <property type="entry name" value="Gluconate_2-dh3"/>
    <property type="match status" value="1"/>
</dbReference>
<name>A0A168PH38_9GAMM</name>
<dbReference type="AlphaFoldDB" id="A0A168PH38"/>
<dbReference type="EMBL" id="KU926705">
    <property type="protein sequence ID" value="ANC57882.1"/>
    <property type="molecule type" value="Genomic_DNA"/>
</dbReference>
<accession>A0A168PH38</accession>
<organism evidence="1">
    <name type="scientific">Colwellia sp. C1</name>
    <dbReference type="NCBI Taxonomy" id="1737566"/>
    <lineage>
        <taxon>Bacteria</taxon>
        <taxon>Pseudomonadati</taxon>
        <taxon>Pseudomonadota</taxon>
        <taxon>Gammaproteobacteria</taxon>
        <taxon>Alteromonadales</taxon>
        <taxon>Colwelliaceae</taxon>
        <taxon>Colwellia</taxon>
    </lineage>
</organism>